<organism evidence="1 2">
    <name type="scientific">Cryptolaemus montrouzieri</name>
    <dbReference type="NCBI Taxonomy" id="559131"/>
    <lineage>
        <taxon>Eukaryota</taxon>
        <taxon>Metazoa</taxon>
        <taxon>Ecdysozoa</taxon>
        <taxon>Arthropoda</taxon>
        <taxon>Hexapoda</taxon>
        <taxon>Insecta</taxon>
        <taxon>Pterygota</taxon>
        <taxon>Neoptera</taxon>
        <taxon>Endopterygota</taxon>
        <taxon>Coleoptera</taxon>
        <taxon>Polyphaga</taxon>
        <taxon>Cucujiformia</taxon>
        <taxon>Coccinelloidea</taxon>
        <taxon>Coccinellidae</taxon>
        <taxon>Scymninae</taxon>
        <taxon>Scymnini</taxon>
        <taxon>Cryptolaemus</taxon>
    </lineage>
</organism>
<proteinExistence type="predicted"/>
<keyword evidence="2" id="KW-1185">Reference proteome</keyword>
<dbReference type="AlphaFoldDB" id="A0ABD2P8H2"/>
<evidence type="ECO:0000313" key="2">
    <source>
        <dbReference type="Proteomes" id="UP001516400"/>
    </source>
</evidence>
<protein>
    <submittedName>
        <fullName evidence="1">Uncharacterized protein</fullName>
    </submittedName>
</protein>
<reference evidence="1 2" key="1">
    <citation type="journal article" date="2021" name="BMC Biol.">
        <title>Horizontally acquired antibacterial genes associated with adaptive radiation of ladybird beetles.</title>
        <authorList>
            <person name="Li H.S."/>
            <person name="Tang X.F."/>
            <person name="Huang Y.H."/>
            <person name="Xu Z.Y."/>
            <person name="Chen M.L."/>
            <person name="Du X.Y."/>
            <person name="Qiu B.Y."/>
            <person name="Chen P.T."/>
            <person name="Zhang W."/>
            <person name="Slipinski A."/>
            <person name="Escalona H.E."/>
            <person name="Waterhouse R.M."/>
            <person name="Zwick A."/>
            <person name="Pang H."/>
        </authorList>
    </citation>
    <scope>NUCLEOTIDE SEQUENCE [LARGE SCALE GENOMIC DNA]</scope>
    <source>
        <strain evidence="1">SYSU2018</strain>
    </source>
</reference>
<sequence length="141" mass="16224">MFDIKSEINEIKRRENNVLIFGVSGDADAKSIVTDIVRELIPNYDINNLMVSRLGKPIQSKQGSIKAVPSSYNDAMKMFKGNRILNTIKQFENIYLRSLSTIKQREYYTALKKRIDERYKNGGTNLFIGYRGGVPMILRKK</sequence>
<dbReference type="Proteomes" id="UP001516400">
    <property type="component" value="Unassembled WGS sequence"/>
</dbReference>
<evidence type="ECO:0000313" key="1">
    <source>
        <dbReference type="EMBL" id="KAL3287006.1"/>
    </source>
</evidence>
<gene>
    <name evidence="1" type="ORF">HHI36_001492</name>
</gene>
<dbReference type="EMBL" id="JABFTP020000185">
    <property type="protein sequence ID" value="KAL3287006.1"/>
    <property type="molecule type" value="Genomic_DNA"/>
</dbReference>
<name>A0ABD2P8H2_9CUCU</name>
<accession>A0ABD2P8H2</accession>
<comment type="caution">
    <text evidence="1">The sequence shown here is derived from an EMBL/GenBank/DDBJ whole genome shotgun (WGS) entry which is preliminary data.</text>
</comment>